<protein>
    <recommendedName>
        <fullName evidence="4">DUF3149 domain-containing protein</fullName>
    </recommendedName>
</protein>
<keyword evidence="1" id="KW-0472">Membrane</keyword>
<gene>
    <name evidence="2" type="ORF">INH39_25510</name>
</gene>
<name>A0ABY4A510_9BURK</name>
<keyword evidence="1" id="KW-0812">Transmembrane</keyword>
<sequence length="49" mass="5364">MLNEIEFLTAFALTIVAVIVILAVVLSIAALVNASMDSATRREYKRGRL</sequence>
<organism evidence="2 3">
    <name type="scientific">Massilia violaceinigra</name>
    <dbReference type="NCBI Taxonomy" id="2045208"/>
    <lineage>
        <taxon>Bacteria</taxon>
        <taxon>Pseudomonadati</taxon>
        <taxon>Pseudomonadota</taxon>
        <taxon>Betaproteobacteria</taxon>
        <taxon>Burkholderiales</taxon>
        <taxon>Oxalobacteraceae</taxon>
        <taxon>Telluria group</taxon>
        <taxon>Massilia</taxon>
    </lineage>
</organism>
<evidence type="ECO:0000313" key="2">
    <source>
        <dbReference type="EMBL" id="UOD28769.1"/>
    </source>
</evidence>
<accession>A0ABY4A510</accession>
<dbReference type="Proteomes" id="UP000831532">
    <property type="component" value="Chromosome"/>
</dbReference>
<evidence type="ECO:0000313" key="3">
    <source>
        <dbReference type="Proteomes" id="UP000831532"/>
    </source>
</evidence>
<keyword evidence="1" id="KW-1133">Transmembrane helix</keyword>
<evidence type="ECO:0000256" key="1">
    <source>
        <dbReference type="SAM" id="Phobius"/>
    </source>
</evidence>
<dbReference type="RefSeq" id="WP_243489915.1">
    <property type="nucleotide sequence ID" value="NZ_CP063361.1"/>
</dbReference>
<evidence type="ECO:0008006" key="4">
    <source>
        <dbReference type="Google" id="ProtNLM"/>
    </source>
</evidence>
<feature type="transmembrane region" description="Helical" evidence="1">
    <location>
        <begin position="12"/>
        <end position="36"/>
    </location>
</feature>
<keyword evidence="3" id="KW-1185">Reference proteome</keyword>
<proteinExistence type="predicted"/>
<reference evidence="2 3" key="1">
    <citation type="submission" date="2020-10" db="EMBL/GenBank/DDBJ databases">
        <title>Genome analysis of Massilia species.</title>
        <authorList>
            <person name="Jung D.-H."/>
        </authorList>
    </citation>
    <scope>NUCLEOTIDE SEQUENCE [LARGE SCALE GENOMIC DNA]</scope>
    <source>
        <strain evidence="3">sipir</strain>
    </source>
</reference>
<dbReference type="EMBL" id="CP063361">
    <property type="protein sequence ID" value="UOD28769.1"/>
    <property type="molecule type" value="Genomic_DNA"/>
</dbReference>